<evidence type="ECO:0000313" key="2">
    <source>
        <dbReference type="EMBL" id="EDO47584.1"/>
    </source>
</evidence>
<keyword evidence="3" id="KW-1185">Reference proteome</keyword>
<feature type="signal peptide" evidence="1">
    <location>
        <begin position="1"/>
        <end position="23"/>
    </location>
</feature>
<dbReference type="KEGG" id="nve:5519761"/>
<evidence type="ECO:0000256" key="1">
    <source>
        <dbReference type="SAM" id="SignalP"/>
    </source>
</evidence>
<sequence length="227" mass="25806">MVHKIFMFLAAVLCLHKLEFTVAGNMKLDELQNPCAKMTRSGDVIDWQGNRVRCIFPAKEELRKQLIELGGYNKHYMAVTLKEAEENFVNLMDENKRPWLYNDDVGSDATRSKRSTTIQCSEAGSAKSSGYLRTCRVCQKLTEYDENTFPRYANELLCSETGASSVSSKYCQQGKCVQSTMVADFLVRDTDNYDEERLTDGTIVYKVKFVKKTMTIRNCCECLAANS</sequence>
<name>A7RLD3_NEMVE</name>
<dbReference type="PANTHER" id="PTHR33995:SF7">
    <property type="entry name" value="BURSICON SUBUNIT ALPHA-RELATED"/>
    <property type="match status" value="1"/>
</dbReference>
<organism evidence="2 3">
    <name type="scientific">Nematostella vectensis</name>
    <name type="common">Starlet sea anemone</name>
    <dbReference type="NCBI Taxonomy" id="45351"/>
    <lineage>
        <taxon>Eukaryota</taxon>
        <taxon>Metazoa</taxon>
        <taxon>Cnidaria</taxon>
        <taxon>Anthozoa</taxon>
        <taxon>Hexacorallia</taxon>
        <taxon>Actiniaria</taxon>
        <taxon>Edwardsiidae</taxon>
        <taxon>Nematostella</taxon>
    </lineage>
</organism>
<dbReference type="Proteomes" id="UP000001593">
    <property type="component" value="Unassembled WGS sequence"/>
</dbReference>
<accession>A7RLD3</accession>
<dbReference type="InterPro" id="IPR029034">
    <property type="entry name" value="Cystine-knot_cytokine"/>
</dbReference>
<dbReference type="SUPFAM" id="SSF57501">
    <property type="entry name" value="Cystine-knot cytokines"/>
    <property type="match status" value="1"/>
</dbReference>
<dbReference type="AlphaFoldDB" id="A7RLD3"/>
<gene>
    <name evidence="2" type="ORF">NEMVEDRAFT_v1g198798</name>
</gene>
<dbReference type="OMA" id="LMDICAG"/>
<dbReference type="InParanoid" id="A7RLD3"/>
<feature type="chain" id="PRO_5002714515" evidence="1">
    <location>
        <begin position="24"/>
        <end position="227"/>
    </location>
</feature>
<dbReference type="PhylomeDB" id="A7RLD3"/>
<keyword evidence="1" id="KW-0732">Signal</keyword>
<protein>
    <submittedName>
        <fullName evidence="2">Uncharacterized protein</fullName>
    </submittedName>
</protein>
<dbReference type="EMBL" id="DS469518">
    <property type="protein sequence ID" value="EDO47584.1"/>
    <property type="molecule type" value="Genomic_DNA"/>
</dbReference>
<dbReference type="PANTHER" id="PTHR33995">
    <property type="entry name" value="PROTEIN CBG18546"/>
    <property type="match status" value="1"/>
</dbReference>
<reference evidence="2 3" key="1">
    <citation type="journal article" date="2007" name="Science">
        <title>Sea anemone genome reveals ancestral eumetazoan gene repertoire and genomic organization.</title>
        <authorList>
            <person name="Putnam N.H."/>
            <person name="Srivastava M."/>
            <person name="Hellsten U."/>
            <person name="Dirks B."/>
            <person name="Chapman J."/>
            <person name="Salamov A."/>
            <person name="Terry A."/>
            <person name="Shapiro H."/>
            <person name="Lindquist E."/>
            <person name="Kapitonov V.V."/>
            <person name="Jurka J."/>
            <person name="Genikhovich G."/>
            <person name="Grigoriev I.V."/>
            <person name="Lucas S.M."/>
            <person name="Steele R.E."/>
            <person name="Finnerty J.R."/>
            <person name="Technau U."/>
            <person name="Martindale M.Q."/>
            <person name="Rokhsar D.S."/>
        </authorList>
    </citation>
    <scope>NUCLEOTIDE SEQUENCE [LARGE SCALE GENOMIC DNA]</scope>
    <source>
        <strain evidence="3">CH2 X CH6</strain>
    </source>
</reference>
<dbReference type="OrthoDB" id="5953272at2759"/>
<evidence type="ECO:0000313" key="3">
    <source>
        <dbReference type="Proteomes" id="UP000001593"/>
    </source>
</evidence>
<proteinExistence type="predicted"/>
<dbReference type="HOGENOM" id="CLU_1220960_0_0_1"/>